<dbReference type="STRING" id="1576369.SAMN05421753_101516"/>
<name>A0A1I3BL65_9PLAN</name>
<feature type="transmembrane region" description="Helical" evidence="1">
    <location>
        <begin position="7"/>
        <end position="26"/>
    </location>
</feature>
<dbReference type="Proteomes" id="UP000199518">
    <property type="component" value="Unassembled WGS sequence"/>
</dbReference>
<protein>
    <submittedName>
        <fullName evidence="2">Uncharacterized protein</fullName>
    </submittedName>
</protein>
<accession>A0A1I3BL65</accession>
<sequence length="85" mass="9138">MSRQSKNFYVILCLVGILSFSAWPLWELISVKAASNALQARAQAAVAAHPELKPALTIAMMDGVLTHAEAKEIVEATGEKVTAEE</sequence>
<keyword evidence="1" id="KW-0472">Membrane</keyword>
<evidence type="ECO:0000313" key="3">
    <source>
        <dbReference type="Proteomes" id="UP000199518"/>
    </source>
</evidence>
<dbReference type="RefSeq" id="WP_092047634.1">
    <property type="nucleotide sequence ID" value="NZ_FOQD01000001.1"/>
</dbReference>
<keyword evidence="3" id="KW-1185">Reference proteome</keyword>
<dbReference type="EMBL" id="FOQD01000001">
    <property type="protein sequence ID" value="SFH63008.1"/>
    <property type="molecule type" value="Genomic_DNA"/>
</dbReference>
<evidence type="ECO:0000313" key="2">
    <source>
        <dbReference type="EMBL" id="SFH63008.1"/>
    </source>
</evidence>
<organism evidence="2 3">
    <name type="scientific">Planctomicrobium piriforme</name>
    <dbReference type="NCBI Taxonomy" id="1576369"/>
    <lineage>
        <taxon>Bacteria</taxon>
        <taxon>Pseudomonadati</taxon>
        <taxon>Planctomycetota</taxon>
        <taxon>Planctomycetia</taxon>
        <taxon>Planctomycetales</taxon>
        <taxon>Planctomycetaceae</taxon>
        <taxon>Planctomicrobium</taxon>
    </lineage>
</organism>
<gene>
    <name evidence="2" type="ORF">SAMN05421753_101516</name>
</gene>
<dbReference type="AlphaFoldDB" id="A0A1I3BL65"/>
<proteinExistence type="predicted"/>
<keyword evidence="1" id="KW-0812">Transmembrane</keyword>
<reference evidence="3" key="1">
    <citation type="submission" date="2016-10" db="EMBL/GenBank/DDBJ databases">
        <authorList>
            <person name="Varghese N."/>
            <person name="Submissions S."/>
        </authorList>
    </citation>
    <scope>NUCLEOTIDE SEQUENCE [LARGE SCALE GENOMIC DNA]</scope>
    <source>
        <strain evidence="3">DSM 26348</strain>
    </source>
</reference>
<keyword evidence="1" id="KW-1133">Transmembrane helix</keyword>
<evidence type="ECO:0000256" key="1">
    <source>
        <dbReference type="SAM" id="Phobius"/>
    </source>
</evidence>